<keyword evidence="5 11" id="KW-1003">Cell membrane</keyword>
<keyword evidence="7 11" id="KW-0283">Flagellar rotation</keyword>
<organism evidence="15 16">
    <name type="scientific">Aquimonas voraii</name>
    <dbReference type="NCBI Taxonomy" id="265719"/>
    <lineage>
        <taxon>Bacteria</taxon>
        <taxon>Pseudomonadati</taxon>
        <taxon>Pseudomonadota</taxon>
        <taxon>Gammaproteobacteria</taxon>
        <taxon>Lysobacterales</taxon>
        <taxon>Lysobacteraceae</taxon>
        <taxon>Aquimonas</taxon>
    </lineage>
</organism>
<dbReference type="InterPro" id="IPR032779">
    <property type="entry name" value="FliG_M"/>
</dbReference>
<feature type="domain" description="Flagellar motor switch protein FliG C-terminal" evidence="12">
    <location>
        <begin position="221"/>
        <end position="327"/>
    </location>
</feature>
<evidence type="ECO:0000256" key="6">
    <source>
        <dbReference type="ARBA" id="ARBA00022500"/>
    </source>
</evidence>
<dbReference type="Gene3D" id="1.10.220.30">
    <property type="match status" value="3"/>
</dbReference>
<evidence type="ECO:0000313" key="15">
    <source>
        <dbReference type="EMBL" id="SDD89902.1"/>
    </source>
</evidence>
<dbReference type="GO" id="GO:0071973">
    <property type="term" value="P:bacterial-type flagellum-dependent cell motility"/>
    <property type="evidence" value="ECO:0007669"/>
    <property type="project" value="InterPro"/>
</dbReference>
<dbReference type="RefSeq" id="WP_091243961.1">
    <property type="nucleotide sequence ID" value="NZ_FNAG01000010.1"/>
</dbReference>
<proteinExistence type="inferred from homology"/>
<dbReference type="STRING" id="265719.SAMN04488509_11013"/>
<dbReference type="PANTHER" id="PTHR30534:SF0">
    <property type="entry name" value="FLAGELLAR MOTOR SWITCH PROTEIN FLIG"/>
    <property type="match status" value="1"/>
</dbReference>
<dbReference type="EMBL" id="FNAG01000010">
    <property type="protein sequence ID" value="SDD89902.1"/>
    <property type="molecule type" value="Genomic_DNA"/>
</dbReference>
<evidence type="ECO:0000256" key="10">
    <source>
        <dbReference type="ARBA" id="ARBA00025598"/>
    </source>
</evidence>
<dbReference type="Pfam" id="PF01706">
    <property type="entry name" value="FliG_C"/>
    <property type="match status" value="1"/>
</dbReference>
<dbReference type="GO" id="GO:0005886">
    <property type="term" value="C:plasma membrane"/>
    <property type="evidence" value="ECO:0007669"/>
    <property type="project" value="UniProtKB-SubCell"/>
</dbReference>
<feature type="domain" description="Flagellar motor switch protein FliG middle" evidence="13">
    <location>
        <begin position="118"/>
        <end position="191"/>
    </location>
</feature>
<keyword evidence="15" id="KW-0966">Cell projection</keyword>
<sequence length="335" mass="36727">MPDNNDKLTGTQRAAVLLMSLGEAEAAEVLRQLNAKEVQKLGVAMATISNVTKDQVIEVVDEFVEDLQSQTAFGLGADDYVRKVLVQALGEDKAGNLIERILLGRNSKGLETLKWMDPRSIADLIRNEHPQIIAIVLSFLESDQAADVIKLLPARTRVDALMRIATLEGIPPNALSELNDIMEKRFAGNQSMNQSQVGGVKVAADIINFLDTNTEQQISTGIREIDPELCNQIQELMFVFDNVADLDDRAIQTVLREVQGDKLGLALRGADSKVKDKVLKNMSQRAAAMLVEDMEARGPARLSDVEAAQKEILAIVRRMADAGEIQLGSKTEELL</sequence>
<evidence type="ECO:0000259" key="12">
    <source>
        <dbReference type="Pfam" id="PF01706"/>
    </source>
</evidence>
<evidence type="ECO:0000256" key="3">
    <source>
        <dbReference type="ARBA" id="ARBA00010299"/>
    </source>
</evidence>
<protein>
    <recommendedName>
        <fullName evidence="4 11">Flagellar motor switch protein FliG</fullName>
    </recommendedName>
</protein>
<dbReference type="PANTHER" id="PTHR30534">
    <property type="entry name" value="FLAGELLAR MOTOR SWITCH PROTEIN FLIG"/>
    <property type="match status" value="1"/>
</dbReference>
<evidence type="ECO:0000256" key="7">
    <source>
        <dbReference type="ARBA" id="ARBA00022779"/>
    </source>
</evidence>
<dbReference type="InterPro" id="IPR000090">
    <property type="entry name" value="Flg_Motor_Flig"/>
</dbReference>
<accession>A0A1G6YHV6</accession>
<name>A0A1G6YHV6_9GAMM</name>
<evidence type="ECO:0000256" key="5">
    <source>
        <dbReference type="ARBA" id="ARBA00022475"/>
    </source>
</evidence>
<evidence type="ECO:0000256" key="8">
    <source>
        <dbReference type="ARBA" id="ARBA00023136"/>
    </source>
</evidence>
<evidence type="ECO:0000259" key="14">
    <source>
        <dbReference type="Pfam" id="PF14842"/>
    </source>
</evidence>
<feature type="domain" description="Flagellar motor switch protein FliG N-terminal" evidence="14">
    <location>
        <begin position="7"/>
        <end position="109"/>
    </location>
</feature>
<dbReference type="PIRSF" id="PIRSF003161">
    <property type="entry name" value="FliG"/>
    <property type="match status" value="1"/>
</dbReference>
<keyword evidence="16" id="KW-1185">Reference proteome</keyword>
<dbReference type="Pfam" id="PF14842">
    <property type="entry name" value="FliG_N"/>
    <property type="match status" value="1"/>
</dbReference>
<gene>
    <name evidence="15" type="ORF">SAMN04488509_11013</name>
</gene>
<evidence type="ECO:0000256" key="9">
    <source>
        <dbReference type="ARBA" id="ARBA00023143"/>
    </source>
</evidence>
<evidence type="ECO:0000313" key="16">
    <source>
        <dbReference type="Proteomes" id="UP000199603"/>
    </source>
</evidence>
<dbReference type="OrthoDB" id="9780302at2"/>
<evidence type="ECO:0000259" key="13">
    <source>
        <dbReference type="Pfam" id="PF14841"/>
    </source>
</evidence>
<keyword evidence="15" id="KW-0282">Flagellum</keyword>
<dbReference type="SUPFAM" id="SSF48029">
    <property type="entry name" value="FliG"/>
    <property type="match status" value="2"/>
</dbReference>
<keyword evidence="9 11" id="KW-0975">Bacterial flagellum</keyword>
<dbReference type="GO" id="GO:0006935">
    <property type="term" value="P:chemotaxis"/>
    <property type="evidence" value="ECO:0007669"/>
    <property type="project" value="UniProtKB-KW"/>
</dbReference>
<keyword evidence="15" id="KW-0969">Cilium</keyword>
<dbReference type="GO" id="GO:0009425">
    <property type="term" value="C:bacterial-type flagellum basal body"/>
    <property type="evidence" value="ECO:0007669"/>
    <property type="project" value="UniProtKB-SubCell"/>
</dbReference>
<dbReference type="InterPro" id="IPR028263">
    <property type="entry name" value="FliG_N"/>
</dbReference>
<evidence type="ECO:0000256" key="4">
    <source>
        <dbReference type="ARBA" id="ARBA00021870"/>
    </source>
</evidence>
<evidence type="ECO:0000256" key="1">
    <source>
        <dbReference type="ARBA" id="ARBA00004117"/>
    </source>
</evidence>
<comment type="function">
    <text evidence="10 11">FliG is one of three proteins (FliG, FliN, FliM) that forms the rotor-mounted switch complex (C ring), located at the base of the basal body. This complex interacts with the CheY and CheZ chemotaxis proteins, in addition to contacting components of the motor that determine the direction of flagellar rotation.</text>
</comment>
<evidence type="ECO:0000256" key="11">
    <source>
        <dbReference type="PIRNR" id="PIRNR003161"/>
    </source>
</evidence>
<evidence type="ECO:0000256" key="2">
    <source>
        <dbReference type="ARBA" id="ARBA00004515"/>
    </source>
</evidence>
<keyword evidence="6 11" id="KW-0145">Chemotaxis</keyword>
<keyword evidence="8 11" id="KW-0472">Membrane</keyword>
<dbReference type="NCBIfam" id="TIGR00207">
    <property type="entry name" value="fliG"/>
    <property type="match status" value="1"/>
</dbReference>
<dbReference type="Pfam" id="PF14841">
    <property type="entry name" value="FliG_M"/>
    <property type="match status" value="1"/>
</dbReference>
<dbReference type="PRINTS" id="PR00954">
    <property type="entry name" value="FLGMOTORFLIG"/>
</dbReference>
<dbReference type="FunFam" id="1.10.220.30:FF:000001">
    <property type="entry name" value="Flagellar motor switch protein FliG"/>
    <property type="match status" value="1"/>
</dbReference>
<keyword evidence="11" id="KW-0997">Cell inner membrane</keyword>
<comment type="similarity">
    <text evidence="3 11">Belongs to the FliG family.</text>
</comment>
<dbReference type="InterPro" id="IPR023087">
    <property type="entry name" value="Flg_Motor_Flig_C"/>
</dbReference>
<dbReference type="InterPro" id="IPR011002">
    <property type="entry name" value="FliG_a-hlx"/>
</dbReference>
<dbReference type="Proteomes" id="UP000199603">
    <property type="component" value="Unassembled WGS sequence"/>
</dbReference>
<reference evidence="15 16" key="1">
    <citation type="submission" date="2016-10" db="EMBL/GenBank/DDBJ databases">
        <authorList>
            <person name="de Groot N.N."/>
        </authorList>
    </citation>
    <scope>NUCLEOTIDE SEQUENCE [LARGE SCALE GENOMIC DNA]</scope>
    <source>
        <strain evidence="15 16">DSM 16957</strain>
    </source>
</reference>
<dbReference type="AlphaFoldDB" id="A0A1G6YHV6"/>
<dbReference type="GO" id="GO:0003774">
    <property type="term" value="F:cytoskeletal motor activity"/>
    <property type="evidence" value="ECO:0007669"/>
    <property type="project" value="InterPro"/>
</dbReference>
<comment type="subcellular location">
    <subcellularLocation>
        <location evidence="1 11">Bacterial flagellum basal body</location>
    </subcellularLocation>
    <subcellularLocation>
        <location evidence="2 11">Cell inner membrane</location>
        <topology evidence="2 11">Peripheral membrane protein</topology>
        <orientation evidence="2 11">Cytoplasmic side</orientation>
    </subcellularLocation>
</comment>